<gene>
    <name evidence="2" type="ORF">ACFFUR_15085</name>
</gene>
<reference evidence="2 3" key="1">
    <citation type="submission" date="2024-09" db="EMBL/GenBank/DDBJ databases">
        <authorList>
            <person name="Sun Q."/>
            <person name="Mori K."/>
        </authorList>
    </citation>
    <scope>NUCLEOTIDE SEQUENCE [LARGE SCALE GENOMIC DNA]</scope>
    <source>
        <strain evidence="2 3">CECT 7682</strain>
    </source>
</reference>
<keyword evidence="3" id="KW-1185">Reference proteome</keyword>
<sequence>MTSLVIYSFLFLAIFAHAMMASMMYRRIHGNEELPPAEKNAWKLKALVFPAYYWGQYKKRKA</sequence>
<evidence type="ECO:0000313" key="2">
    <source>
        <dbReference type="EMBL" id="MFB9213140.1"/>
    </source>
</evidence>
<name>A0ABV5JAI2_9BACT</name>
<evidence type="ECO:0000256" key="1">
    <source>
        <dbReference type="SAM" id="Phobius"/>
    </source>
</evidence>
<keyword evidence="1" id="KW-0472">Membrane</keyword>
<keyword evidence="1" id="KW-1133">Transmembrane helix</keyword>
<dbReference type="RefSeq" id="WP_290247830.1">
    <property type="nucleotide sequence ID" value="NZ_JAUFQT010000001.1"/>
</dbReference>
<evidence type="ECO:0000313" key="3">
    <source>
        <dbReference type="Proteomes" id="UP001589654"/>
    </source>
</evidence>
<proteinExistence type="predicted"/>
<organism evidence="2 3">
    <name type="scientific">Echinicola jeungdonensis</name>
    <dbReference type="NCBI Taxonomy" id="709343"/>
    <lineage>
        <taxon>Bacteria</taxon>
        <taxon>Pseudomonadati</taxon>
        <taxon>Bacteroidota</taxon>
        <taxon>Cytophagia</taxon>
        <taxon>Cytophagales</taxon>
        <taxon>Cyclobacteriaceae</taxon>
        <taxon>Echinicola</taxon>
    </lineage>
</organism>
<dbReference type="Proteomes" id="UP001589654">
    <property type="component" value="Unassembled WGS sequence"/>
</dbReference>
<feature type="transmembrane region" description="Helical" evidence="1">
    <location>
        <begin position="6"/>
        <end position="25"/>
    </location>
</feature>
<accession>A0ABV5JAI2</accession>
<comment type="caution">
    <text evidence="2">The sequence shown here is derived from an EMBL/GenBank/DDBJ whole genome shotgun (WGS) entry which is preliminary data.</text>
</comment>
<dbReference type="EMBL" id="JBHMEW010000066">
    <property type="protein sequence ID" value="MFB9213140.1"/>
    <property type="molecule type" value="Genomic_DNA"/>
</dbReference>
<protein>
    <submittedName>
        <fullName evidence="2">Uncharacterized protein</fullName>
    </submittedName>
</protein>
<keyword evidence="1" id="KW-0812">Transmembrane</keyword>